<name>A0ABU5CG25_9BACI</name>
<evidence type="ECO:0000313" key="3">
    <source>
        <dbReference type="Proteomes" id="UP001228376"/>
    </source>
</evidence>
<keyword evidence="1" id="KW-0812">Transmembrane</keyword>
<dbReference type="RefSeq" id="WP_306068282.1">
    <property type="nucleotide sequence ID" value="NZ_JAROCA020000001.1"/>
</dbReference>
<organism evidence="2 3">
    <name type="scientific">Tigheibacillus jepli</name>
    <dbReference type="NCBI Taxonomy" id="3035914"/>
    <lineage>
        <taxon>Bacteria</taxon>
        <taxon>Bacillati</taxon>
        <taxon>Bacillota</taxon>
        <taxon>Bacilli</taxon>
        <taxon>Bacillales</taxon>
        <taxon>Bacillaceae</taxon>
        <taxon>Tigheibacillus</taxon>
    </lineage>
</organism>
<dbReference type="EMBL" id="JAROCA020000001">
    <property type="protein sequence ID" value="MDY0404819.1"/>
    <property type="molecule type" value="Genomic_DNA"/>
</dbReference>
<sequence length="118" mass="12663">MYDGKLAAFEALPARSLASGDKENLDITVRFPTALGNDFQGLKAKFTFIFTAEGKEKGTAQAISKGMVDSGGGPTSAGFHLPDTATNIFNIILLGSVMVMIAILLMVIRHFRQPKSEK</sequence>
<keyword evidence="3" id="KW-1185">Reference proteome</keyword>
<accession>A0ABU5CG25</accession>
<comment type="caution">
    <text evidence="2">The sequence shown here is derived from an EMBL/GenBank/DDBJ whole genome shotgun (WGS) entry which is preliminary data.</text>
</comment>
<dbReference type="Proteomes" id="UP001228376">
    <property type="component" value="Unassembled WGS sequence"/>
</dbReference>
<reference evidence="2 3" key="1">
    <citation type="submission" date="2023-10" db="EMBL/GenBank/DDBJ databases">
        <title>179-bfca-hs.</title>
        <authorList>
            <person name="Miliotis G."/>
            <person name="Sengupta P."/>
            <person name="Hameed A."/>
            <person name="Chuvochina M."/>
            <person name="Mcdonagh F."/>
            <person name="Simpson A.C."/>
            <person name="Singh N.K."/>
            <person name="Rekha P.D."/>
            <person name="Raman K."/>
            <person name="Hugenholtz P."/>
            <person name="Venkateswaran K."/>
        </authorList>
    </citation>
    <scope>NUCLEOTIDE SEQUENCE [LARGE SCALE GENOMIC DNA]</scope>
    <source>
        <strain evidence="2 3">179-BFC-A-HS</strain>
    </source>
</reference>
<gene>
    <name evidence="2" type="ORF">P5G51_004855</name>
</gene>
<proteinExistence type="predicted"/>
<evidence type="ECO:0000256" key="1">
    <source>
        <dbReference type="SAM" id="Phobius"/>
    </source>
</evidence>
<feature type="transmembrane region" description="Helical" evidence="1">
    <location>
        <begin position="88"/>
        <end position="108"/>
    </location>
</feature>
<evidence type="ECO:0008006" key="4">
    <source>
        <dbReference type="Google" id="ProtNLM"/>
    </source>
</evidence>
<evidence type="ECO:0000313" key="2">
    <source>
        <dbReference type="EMBL" id="MDY0404819.1"/>
    </source>
</evidence>
<keyword evidence="1" id="KW-1133">Transmembrane helix</keyword>
<keyword evidence="1" id="KW-0472">Membrane</keyword>
<protein>
    <recommendedName>
        <fullName evidence="4">LPXTG cell wall anchor domain-containing protein</fullName>
    </recommendedName>
</protein>